<evidence type="ECO:0008006" key="3">
    <source>
        <dbReference type="Google" id="ProtNLM"/>
    </source>
</evidence>
<evidence type="ECO:0000313" key="1">
    <source>
        <dbReference type="EMBL" id="ETR66154.1"/>
    </source>
</evidence>
<protein>
    <recommendedName>
        <fullName evidence="3">Cadherin domain-containing protein</fullName>
    </recommendedName>
</protein>
<accession>A0A1V1NUB5</accession>
<dbReference type="AlphaFoldDB" id="A0A1V1NUB5"/>
<evidence type="ECO:0000313" key="2">
    <source>
        <dbReference type="Proteomes" id="UP000189670"/>
    </source>
</evidence>
<organism evidence="1 2">
    <name type="scientific">Candidatus Magnetoglobus multicellularis str. Araruama</name>
    <dbReference type="NCBI Taxonomy" id="890399"/>
    <lineage>
        <taxon>Bacteria</taxon>
        <taxon>Pseudomonadati</taxon>
        <taxon>Thermodesulfobacteriota</taxon>
        <taxon>Desulfobacteria</taxon>
        <taxon>Desulfobacterales</taxon>
        <taxon>Desulfobacteraceae</taxon>
        <taxon>Candidatus Magnetoglobus</taxon>
    </lineage>
</organism>
<sequence length="282" mass="30810">MNIDYSEHESQKAFLICNLIPNTNGDATMTVSISDNTESIEKIFSIRVIPVNDPPSFTVESAIVEVNEDSGIYSKSWATQISPGANEISQEMTFNVSATESELFVNSPSISSQGILTFEPSINKCGNEDFSVKLDDEDDENNFSETVSLTIKIHCVNDKPTFDISNDKIENIFEDAGKVDIIDWAVNISPGEGEKDSLEFIINSNSNTQLFSEQPTISSNGTLSFKPEKDAHGSSALTVLLKDDGGNSHNGEDTSELKSFSITVLPLNDPPNLLIGKKIIFQ</sequence>
<proteinExistence type="predicted"/>
<gene>
    <name evidence="1" type="ORF">OMM_05779</name>
</gene>
<dbReference type="Proteomes" id="UP000189670">
    <property type="component" value="Unassembled WGS sequence"/>
</dbReference>
<name>A0A1V1NUB5_9BACT</name>
<reference evidence="2" key="1">
    <citation type="submission" date="2012-11" db="EMBL/GenBank/DDBJ databases">
        <authorList>
            <person name="Lucero-Rivera Y.E."/>
            <person name="Tovar-Ramirez D."/>
        </authorList>
    </citation>
    <scope>NUCLEOTIDE SEQUENCE [LARGE SCALE GENOMIC DNA]</scope>
    <source>
        <strain evidence="2">Araruama</strain>
    </source>
</reference>
<comment type="caution">
    <text evidence="1">The sequence shown here is derived from an EMBL/GenBank/DDBJ whole genome shotgun (WGS) entry which is preliminary data.</text>
</comment>
<dbReference type="EMBL" id="ATBP01002196">
    <property type="protein sequence ID" value="ETR66154.1"/>
    <property type="molecule type" value="Genomic_DNA"/>
</dbReference>